<dbReference type="PANTHER" id="PTHR45913:SF5">
    <property type="entry name" value="GENERAL TRANSCRIPTION FACTOR II-I REPEAT DOMAIN-CONTAINING PROTEIN 2A-LIKE PROTEIN"/>
    <property type="match status" value="1"/>
</dbReference>
<protein>
    <submittedName>
        <fullName evidence="2">General transcription factor II-I repeat domain-containing protein 2-like</fullName>
    </submittedName>
</protein>
<dbReference type="Proteomes" id="UP000515154">
    <property type="component" value="Linkage group LG6"/>
</dbReference>
<sequence>MPQSAENILLVETKNNYVFDDEIKDESGPQDLAFAENNTSQLTDLNLKLQGKSKLIAQLHDDIKCIIPKLSLWKSQSLNKNSVHFPKCKELKNAADTDSILSFAILYFAEIILSFAKYNSHLELLSTEFQERFRDFSSFEHQFTLFSAPFTFDIAKVEKSLQMKLLETQSNSSLTAKYFQAGIRGVFACLPENLKNFREFSTRFTGMFGSTYVCKQLFSFMKSTKTSQRTRQTDQQLSSLIKLRAAQTFQPDIPKIVCKTRCQASGQNTKTV</sequence>
<gene>
    <name evidence="2" type="primary">LOC115213245</name>
</gene>
<evidence type="ECO:0000313" key="1">
    <source>
        <dbReference type="Proteomes" id="UP000515154"/>
    </source>
</evidence>
<dbReference type="RefSeq" id="XP_029638040.1">
    <property type="nucleotide sequence ID" value="XM_029782180.1"/>
</dbReference>
<accession>A0A6P7SIK0</accession>
<dbReference type="KEGG" id="osn:115213245"/>
<reference evidence="2" key="1">
    <citation type="submission" date="2025-08" db="UniProtKB">
        <authorList>
            <consortium name="RefSeq"/>
        </authorList>
    </citation>
    <scope>IDENTIFICATION</scope>
</reference>
<proteinExistence type="predicted"/>
<organism evidence="1 2">
    <name type="scientific">Octopus sinensis</name>
    <name type="common">East Asian common octopus</name>
    <dbReference type="NCBI Taxonomy" id="2607531"/>
    <lineage>
        <taxon>Eukaryota</taxon>
        <taxon>Metazoa</taxon>
        <taxon>Spiralia</taxon>
        <taxon>Lophotrochozoa</taxon>
        <taxon>Mollusca</taxon>
        <taxon>Cephalopoda</taxon>
        <taxon>Coleoidea</taxon>
        <taxon>Octopodiformes</taxon>
        <taxon>Octopoda</taxon>
        <taxon>Incirrata</taxon>
        <taxon>Octopodidae</taxon>
        <taxon>Octopus</taxon>
    </lineage>
</organism>
<dbReference type="PANTHER" id="PTHR45913">
    <property type="entry name" value="EPM2A-INTERACTING PROTEIN 1"/>
    <property type="match status" value="1"/>
</dbReference>
<dbReference type="AlphaFoldDB" id="A0A6P7SIK0"/>
<keyword evidence="1" id="KW-1185">Reference proteome</keyword>
<evidence type="ECO:0000313" key="2">
    <source>
        <dbReference type="RefSeq" id="XP_029638040.1"/>
    </source>
</evidence>
<name>A0A6P7SIK0_9MOLL</name>